<dbReference type="InterPro" id="IPR000644">
    <property type="entry name" value="CBS_dom"/>
</dbReference>
<name>A0A2T0MQL5_9ACTN</name>
<dbReference type="InterPro" id="IPR051462">
    <property type="entry name" value="CBS_domain-containing"/>
</dbReference>
<feature type="domain" description="CBS" evidence="3">
    <location>
        <begin position="7"/>
        <end position="63"/>
    </location>
</feature>
<dbReference type="Gene3D" id="3.10.580.10">
    <property type="entry name" value="CBS-domain"/>
    <property type="match status" value="1"/>
</dbReference>
<protein>
    <submittedName>
        <fullName evidence="4">CBS domain protein</fullName>
    </submittedName>
</protein>
<dbReference type="OrthoDB" id="9799454at2"/>
<dbReference type="EMBL" id="PVNG01000017">
    <property type="protein sequence ID" value="PRX60431.1"/>
    <property type="molecule type" value="Genomic_DNA"/>
</dbReference>
<gene>
    <name evidence="4" type="ORF">B0I32_117198</name>
</gene>
<dbReference type="PANTHER" id="PTHR48108:SF26">
    <property type="entry name" value="CBS DOMAIN-CONTAINING PROTEIN DDB_G0289609"/>
    <property type="match status" value="1"/>
</dbReference>
<comment type="caution">
    <text evidence="4">The sequence shown here is derived from an EMBL/GenBank/DDBJ whole genome shotgun (WGS) entry which is preliminary data.</text>
</comment>
<keyword evidence="2" id="KW-0129">CBS domain</keyword>
<reference evidence="4 5" key="1">
    <citation type="submission" date="2018-03" db="EMBL/GenBank/DDBJ databases">
        <title>Genomic Encyclopedia of Type Strains, Phase III (KMG-III): the genomes of soil and plant-associated and newly described type strains.</title>
        <authorList>
            <person name="Whitman W."/>
        </authorList>
    </citation>
    <scope>NUCLEOTIDE SEQUENCE [LARGE SCALE GENOMIC DNA]</scope>
    <source>
        <strain evidence="4 5">CGMCC 4.7104</strain>
    </source>
</reference>
<dbReference type="SUPFAM" id="SSF54631">
    <property type="entry name" value="CBS-domain pair"/>
    <property type="match status" value="1"/>
</dbReference>
<dbReference type="AlphaFoldDB" id="A0A2T0MQL5"/>
<evidence type="ECO:0000256" key="2">
    <source>
        <dbReference type="PROSITE-ProRule" id="PRU00703"/>
    </source>
</evidence>
<organism evidence="4 5">
    <name type="scientific">Nonomuraea fuscirosea</name>
    <dbReference type="NCBI Taxonomy" id="1291556"/>
    <lineage>
        <taxon>Bacteria</taxon>
        <taxon>Bacillati</taxon>
        <taxon>Actinomycetota</taxon>
        <taxon>Actinomycetes</taxon>
        <taxon>Streptosporangiales</taxon>
        <taxon>Streptosporangiaceae</taxon>
        <taxon>Nonomuraea</taxon>
    </lineage>
</organism>
<evidence type="ECO:0000313" key="5">
    <source>
        <dbReference type="Proteomes" id="UP000238312"/>
    </source>
</evidence>
<sequence>MLVREVMTSPAITVRHTDPVRRAVRVLSGHRITAAPVVDDSGRLAGVVSELDLLRGEFEPDPRATVRPVPAAQAPPPRQVMEVMTRDVATVTETTDVTAAIDLMVGKRIKSLPVLRGHEIVGMISRRDLLAMLARPDEDLRQAVVDVLREQYPTGPGWDVAVHDGVAELSGPAHEHADRIAGLLTRTVPGIVRVRHIRRTP</sequence>
<evidence type="ECO:0000313" key="4">
    <source>
        <dbReference type="EMBL" id="PRX60431.1"/>
    </source>
</evidence>
<proteinExistence type="predicted"/>
<keyword evidence="5" id="KW-1185">Reference proteome</keyword>
<evidence type="ECO:0000259" key="3">
    <source>
        <dbReference type="PROSITE" id="PS51371"/>
    </source>
</evidence>
<evidence type="ECO:0000256" key="1">
    <source>
        <dbReference type="ARBA" id="ARBA00022737"/>
    </source>
</evidence>
<dbReference type="PANTHER" id="PTHR48108">
    <property type="entry name" value="CBS DOMAIN-CONTAINING PROTEIN CBSX2, CHLOROPLASTIC"/>
    <property type="match status" value="1"/>
</dbReference>
<feature type="domain" description="CBS" evidence="3">
    <location>
        <begin position="84"/>
        <end position="140"/>
    </location>
</feature>
<accession>A0A2T0MQL5</accession>
<dbReference type="Proteomes" id="UP000238312">
    <property type="component" value="Unassembled WGS sequence"/>
</dbReference>
<keyword evidence="1" id="KW-0677">Repeat</keyword>
<dbReference type="InterPro" id="IPR046342">
    <property type="entry name" value="CBS_dom_sf"/>
</dbReference>
<dbReference type="PROSITE" id="PS51371">
    <property type="entry name" value="CBS"/>
    <property type="match status" value="2"/>
</dbReference>
<dbReference type="SMART" id="SM00116">
    <property type="entry name" value="CBS"/>
    <property type="match status" value="2"/>
</dbReference>
<dbReference type="Pfam" id="PF00571">
    <property type="entry name" value="CBS"/>
    <property type="match status" value="2"/>
</dbReference>
<dbReference type="RefSeq" id="WP_106247175.1">
    <property type="nucleotide sequence ID" value="NZ_JBFAIB010000005.1"/>
</dbReference>